<comment type="caution">
    <text evidence="2">The sequence shown here is derived from an EMBL/GenBank/DDBJ whole genome shotgun (WGS) entry which is preliminary data.</text>
</comment>
<gene>
    <name evidence="2" type="ORF">WKW79_25100</name>
</gene>
<keyword evidence="3" id="KW-1185">Reference proteome</keyword>
<accession>A0ABU8XE88</accession>
<keyword evidence="1" id="KW-0472">Membrane</keyword>
<sequence length="127" mass="14142">MIKLYVVLAIIFGAIGIAVWFAFLRPVNQQTGYGTILNKDARAADKYVQHQPGASRGFRTPTEINIAESDVLEIALEGRAERVLYSTNTVASRVLGVGQRVRVTYVERSFGPLWHRTQVLDVQALEP</sequence>
<organism evidence="2 3">
    <name type="scientific">Variovorax robiniae</name>
    <dbReference type="NCBI Taxonomy" id="1836199"/>
    <lineage>
        <taxon>Bacteria</taxon>
        <taxon>Pseudomonadati</taxon>
        <taxon>Pseudomonadota</taxon>
        <taxon>Betaproteobacteria</taxon>
        <taxon>Burkholderiales</taxon>
        <taxon>Comamonadaceae</taxon>
        <taxon>Variovorax</taxon>
    </lineage>
</organism>
<keyword evidence="1" id="KW-1133">Transmembrane helix</keyword>
<dbReference type="RefSeq" id="WP_340337940.1">
    <property type="nucleotide sequence ID" value="NZ_JBBKZS010000013.1"/>
</dbReference>
<evidence type="ECO:0000313" key="2">
    <source>
        <dbReference type="EMBL" id="MEJ8857871.1"/>
    </source>
</evidence>
<protein>
    <recommendedName>
        <fullName evidence="4">DUF3592 domain-containing protein</fullName>
    </recommendedName>
</protein>
<name>A0ABU8XE88_9BURK</name>
<dbReference type="Proteomes" id="UP001367030">
    <property type="component" value="Unassembled WGS sequence"/>
</dbReference>
<reference evidence="2 3" key="1">
    <citation type="submission" date="2024-03" db="EMBL/GenBank/DDBJ databases">
        <title>Novel species of the genus Variovorax.</title>
        <authorList>
            <person name="Liu Q."/>
            <person name="Xin Y.-H."/>
        </authorList>
    </citation>
    <scope>NUCLEOTIDE SEQUENCE [LARGE SCALE GENOMIC DNA]</scope>
    <source>
        <strain evidence="2 3">KACC 18901</strain>
    </source>
</reference>
<dbReference type="EMBL" id="JBBKZS010000013">
    <property type="protein sequence ID" value="MEJ8857871.1"/>
    <property type="molecule type" value="Genomic_DNA"/>
</dbReference>
<evidence type="ECO:0000256" key="1">
    <source>
        <dbReference type="SAM" id="Phobius"/>
    </source>
</evidence>
<feature type="transmembrane region" description="Helical" evidence="1">
    <location>
        <begin position="6"/>
        <end position="24"/>
    </location>
</feature>
<evidence type="ECO:0000313" key="3">
    <source>
        <dbReference type="Proteomes" id="UP001367030"/>
    </source>
</evidence>
<proteinExistence type="predicted"/>
<keyword evidence="1" id="KW-0812">Transmembrane</keyword>
<evidence type="ECO:0008006" key="4">
    <source>
        <dbReference type="Google" id="ProtNLM"/>
    </source>
</evidence>